<feature type="region of interest" description="Disordered" evidence="1">
    <location>
        <begin position="103"/>
        <end position="129"/>
    </location>
</feature>
<dbReference type="InterPro" id="IPR033467">
    <property type="entry name" value="Tesmin/TSO1-like_CXC"/>
</dbReference>
<evidence type="ECO:0000259" key="2">
    <source>
        <dbReference type="SMART" id="SM01114"/>
    </source>
</evidence>
<feature type="domain" description="Tesmin/TSO1-like CXC" evidence="2">
    <location>
        <begin position="1592"/>
        <end position="1633"/>
    </location>
</feature>
<accession>A0A914AHV5</accession>
<feature type="compositionally biased region" description="Basic and acidic residues" evidence="1">
    <location>
        <begin position="1030"/>
        <end position="1043"/>
    </location>
</feature>
<dbReference type="RefSeq" id="XP_038062969.1">
    <property type="nucleotide sequence ID" value="XM_038207041.1"/>
</dbReference>
<dbReference type="PANTHER" id="PTHR46704">
    <property type="entry name" value="CXC DOMAIN-CONTAINING PROTEIN-RELATED"/>
    <property type="match status" value="1"/>
</dbReference>
<name>A0A914AHV5_PATMI</name>
<feature type="compositionally biased region" description="Basic and acidic residues" evidence="1">
    <location>
        <begin position="103"/>
        <end position="113"/>
    </location>
</feature>
<reference evidence="3" key="1">
    <citation type="submission" date="2022-11" db="UniProtKB">
        <authorList>
            <consortium name="EnsemblMetazoa"/>
        </authorList>
    </citation>
    <scope>IDENTIFICATION</scope>
</reference>
<evidence type="ECO:0000256" key="1">
    <source>
        <dbReference type="SAM" id="MobiDB-lite"/>
    </source>
</evidence>
<dbReference type="PANTHER" id="PTHR46704:SF9">
    <property type="entry name" value="BHLH DOMAIN-CONTAINING PROTEIN"/>
    <property type="match status" value="1"/>
</dbReference>
<proteinExistence type="predicted"/>
<dbReference type="OMA" id="DMIHISS"/>
<evidence type="ECO:0000313" key="4">
    <source>
        <dbReference type="Proteomes" id="UP000887568"/>
    </source>
</evidence>
<dbReference type="EnsemblMetazoa" id="XM_038207041.1">
    <property type="protein sequence ID" value="XP_038062969.1"/>
    <property type="gene ID" value="LOC119733637"/>
</dbReference>
<feature type="region of interest" description="Disordered" evidence="1">
    <location>
        <begin position="1024"/>
        <end position="1043"/>
    </location>
</feature>
<dbReference type="Proteomes" id="UP000887568">
    <property type="component" value="Unplaced"/>
</dbReference>
<sequence length="1649" mass="184782">MADATSSSDDGSSDEKQCIMHVSDAESRVLSFSEKSWKKFLACASRWKKVEQSAEAEIVEKAELYIGMHVDGDVPESLSKAFGYHQQCYKRFCDVSNVGRAERRAQKRQHESQDSDTEERDGGECSDEPTRRKVCTLPRICIICNKKQRWGLDKRTKKTVLDKLSQCQTLTAGKLLEAARKKEDQGLLSQIEGKDLLAIEVCYHRLCYQEYTRFLVHPAPDPPDAMSQRYSDAYDEFCSDVIRKRLIRDKEVLCLTTLRRIFVKYVRDLEGVDCQNYLADNLKMRLKSTFPQLVFQPSTARGMGDLVYCETLAREESVEAALGSETDTLSETSFGEAYSRFVEARPGPSSNHKVSGHQQANPHTLFTASSELHKIIKEPPSVELPWPPTADDLTLRHCEQLVPHQLYNAMAWMTGFSDEPEATSRVEVGQQDHRKLLSVCQDVLYLSSRGKLATPKHTALSMAVRHLSSSAQLVRLLNGLGHCTSVTSVLEHDTALAKRQLILGDNPIPDDVRVGAFTTLVWDNIDFGGETLSGKGVGLPFLGCLGTGFGEFGGLRDEMIESGVIAEGAHSTSGIIVQPGIYLSSHHPFSSGTHEPQTKTREQTTQTAPSHCTSYFGRKQQGPHPFATGIQVEEREFIEDQKHASRLDQIYFMLRCSNEGQTIPGWTGFNTVLQGAMHPPKALVRYLPVVEASPTDHETVYAILLRSLEYADKLNLSEVVLVFDQAMYAMAQQIKWQDEIFTKRLVVRLGVFHTCLSFLGCLGTRFGDGSLRDVMVESGLIAEGAIDGVMGGHDYNRAMRAHKIVCEALHRLMFDAYLGTLQDEEQESVHQLLHGMRQSYVSLGSGFANRLRSEENDELMRLEESYKNYIEAACRVNKTFAFWMSYTSMVQVLLMLIRASREGDWQLHLSSLRSMLPWFFAYDRVNFSRYGAAYWLEMCSLETTHPDLHCEMMMGHFAVQMQDEGAFSQIPCDQLIEETCNRDSKSKGGLTGISRKTGAEQRWHLTQHQCSGITHKCQEMAGQIRGGGRSRKDLDVSRNQQDEKATQRVIETVSNMVNPFECEGMDMIHISSGVAASDEVRDDLLKAKRLGEEQCVQFIKERLQGGQVGFFFPLKKNKLLTFSNQGKEVSLGVNDKQVVLKANRDLFTRLLVTSQVRKADMREVLSFSLGPVPLPIATESGHLYQNSKSDLMHYVEELAGVAPVSPIPLESIWVVDGTAMLQTLRPCERPKTWGLLAESLLVKLVSLASQIGSKEIHFVTGQYLSTSIRNAKRNPRAGSRTWSNKISDVRHKPVPVQWKKFLGLGRNKDNFVNFMFQIWKEVSSAILKDVKVYLAHGEECHVLYNVNGEVKSETVPELECRHEEVDTRMLLHCAFISSQASPNSPKKNIIIKSPDADVFILALHHSSSIESPLLFHTGRGKNLRTVNISQVSRVLGAERTKMLIGLHCLTGCDSTSGFRGKGKTTPAKLAFKEVNAYPVFRAIGDDFTVTADVISGAEEFICHLYGQLDCTNVNIARYNLFQLGTVMETLMPPNKDALHLHVKRANYQAAIYKRALEARPEVPSPHGRGWNIIDDVITIHWMDLPPAPDNVLALAYCSCTISQCTKGRCSCLGNNLPCTDLCKCTYCENIPSEDQHISPESDDSDIENY</sequence>
<dbReference type="GeneID" id="119733637"/>
<evidence type="ECO:0000313" key="3">
    <source>
        <dbReference type="EnsemblMetazoa" id="XP_038062969.1"/>
    </source>
</evidence>
<protein>
    <recommendedName>
        <fullName evidence="2">Tesmin/TSO1-like CXC domain-containing protein</fullName>
    </recommendedName>
</protein>
<keyword evidence="4" id="KW-1185">Reference proteome</keyword>
<dbReference type="SMART" id="SM01114">
    <property type="entry name" value="CXC"/>
    <property type="match status" value="1"/>
</dbReference>
<feature type="compositionally biased region" description="Basic and acidic residues" evidence="1">
    <location>
        <begin position="120"/>
        <end position="129"/>
    </location>
</feature>
<dbReference type="OrthoDB" id="8060926at2759"/>
<organism evidence="3 4">
    <name type="scientific">Patiria miniata</name>
    <name type="common">Bat star</name>
    <name type="synonym">Asterina miniata</name>
    <dbReference type="NCBI Taxonomy" id="46514"/>
    <lineage>
        <taxon>Eukaryota</taxon>
        <taxon>Metazoa</taxon>
        <taxon>Echinodermata</taxon>
        <taxon>Eleutherozoa</taxon>
        <taxon>Asterozoa</taxon>
        <taxon>Asteroidea</taxon>
        <taxon>Valvatacea</taxon>
        <taxon>Valvatida</taxon>
        <taxon>Asterinidae</taxon>
        <taxon>Patiria</taxon>
    </lineage>
</organism>